<accession>A0ABQ7RL78</accession>
<keyword evidence="3" id="KW-1185">Reference proteome</keyword>
<proteinExistence type="predicted"/>
<feature type="compositionally biased region" description="Basic and acidic residues" evidence="1">
    <location>
        <begin position="90"/>
        <end position="120"/>
    </location>
</feature>
<dbReference type="EMBL" id="JAHLUN010000002">
    <property type="protein sequence ID" value="KAG7768046.1"/>
    <property type="molecule type" value="Genomic_DNA"/>
</dbReference>
<dbReference type="Proteomes" id="UP000697297">
    <property type="component" value="Unassembled WGS sequence"/>
</dbReference>
<gene>
    <name evidence="2" type="ORF">KL946_000864</name>
</gene>
<evidence type="ECO:0000313" key="2">
    <source>
        <dbReference type="EMBL" id="KAG7768046.1"/>
    </source>
</evidence>
<reference evidence="2 3" key="1">
    <citation type="journal article" date="2021" name="G3 (Bethesda)">
        <title>Genomic diversity, chromosomal rearrangements, and interspecies hybridization in the ogataea polymorpha species complex.</title>
        <authorList>
            <person name="Hanson S.J."/>
            <person name="Cinneide E.O."/>
            <person name="Salzberg L.I."/>
            <person name="Wolfe K.H."/>
            <person name="McGowan J."/>
            <person name="Fitzpatrick D.A."/>
            <person name="Matlin K."/>
        </authorList>
    </citation>
    <scope>NUCLEOTIDE SEQUENCE [LARGE SCALE GENOMIC DNA]</scope>
    <source>
        <strain evidence="2">81-436-3</strain>
    </source>
</reference>
<sequence>MPSYSSSTLATGPHQDGVVHVFLGDRHVVREDEDDRNKDGPHTGVEHDWLGELAQAERTRRHTHLFCVHHEEENHQHVRPVGGDGADGENGVHGDRRAEVDQGQQRVDESDHPQTSERDTGGLVDVVPERCERNAAVSGERPERSGDGADGDCSAEPQHNEAQRQVCGGSLSAHRVVEHLNDRLAGRSVEDRVEVVAHAQRVDDVEDPAE</sequence>
<protein>
    <submittedName>
        <fullName evidence="2">Uncharacterized protein</fullName>
    </submittedName>
</protein>
<name>A0ABQ7RL78_9ASCO</name>
<evidence type="ECO:0000256" key="1">
    <source>
        <dbReference type="SAM" id="MobiDB-lite"/>
    </source>
</evidence>
<organism evidence="2 3">
    <name type="scientific">Ogataea haglerorum</name>
    <dbReference type="NCBI Taxonomy" id="1937702"/>
    <lineage>
        <taxon>Eukaryota</taxon>
        <taxon>Fungi</taxon>
        <taxon>Dikarya</taxon>
        <taxon>Ascomycota</taxon>
        <taxon>Saccharomycotina</taxon>
        <taxon>Pichiomycetes</taxon>
        <taxon>Pichiales</taxon>
        <taxon>Pichiaceae</taxon>
        <taxon>Ogataea</taxon>
    </lineage>
</organism>
<feature type="region of interest" description="Disordered" evidence="1">
    <location>
        <begin position="71"/>
        <end position="166"/>
    </location>
</feature>
<comment type="caution">
    <text evidence="2">The sequence shown here is derived from an EMBL/GenBank/DDBJ whole genome shotgun (WGS) entry which is preliminary data.</text>
</comment>
<evidence type="ECO:0000313" key="3">
    <source>
        <dbReference type="Proteomes" id="UP000697297"/>
    </source>
</evidence>